<dbReference type="InterPro" id="IPR009057">
    <property type="entry name" value="Homeodomain-like_sf"/>
</dbReference>
<name>A0A9X2N868_9PSEU</name>
<protein>
    <submittedName>
        <fullName evidence="6">TetR/AcrR family transcriptional regulator</fullName>
    </submittedName>
</protein>
<dbReference type="Pfam" id="PF00440">
    <property type="entry name" value="TetR_N"/>
    <property type="match status" value="1"/>
</dbReference>
<dbReference type="InterPro" id="IPR001647">
    <property type="entry name" value="HTH_TetR"/>
</dbReference>
<keyword evidence="2 4" id="KW-0238">DNA-binding</keyword>
<feature type="DNA-binding region" description="H-T-H motif" evidence="4">
    <location>
        <begin position="36"/>
        <end position="55"/>
    </location>
</feature>
<dbReference type="AlphaFoldDB" id="A0A9X2N868"/>
<evidence type="ECO:0000313" key="7">
    <source>
        <dbReference type="Proteomes" id="UP001144096"/>
    </source>
</evidence>
<keyword evidence="1" id="KW-0805">Transcription regulation</keyword>
<comment type="caution">
    <text evidence="6">The sequence shown here is derived from an EMBL/GenBank/DDBJ whole genome shotgun (WGS) entry which is preliminary data.</text>
</comment>
<organism evidence="6 7">
    <name type="scientific">Amycolatopsis iheyensis</name>
    <dbReference type="NCBI Taxonomy" id="2945988"/>
    <lineage>
        <taxon>Bacteria</taxon>
        <taxon>Bacillati</taxon>
        <taxon>Actinomycetota</taxon>
        <taxon>Actinomycetes</taxon>
        <taxon>Pseudonocardiales</taxon>
        <taxon>Pseudonocardiaceae</taxon>
        <taxon>Amycolatopsis</taxon>
    </lineage>
</organism>
<gene>
    <name evidence="6" type="ORF">M8542_09600</name>
</gene>
<dbReference type="GO" id="GO:0000976">
    <property type="term" value="F:transcription cis-regulatory region binding"/>
    <property type="evidence" value="ECO:0007669"/>
    <property type="project" value="TreeGrafter"/>
</dbReference>
<evidence type="ECO:0000256" key="1">
    <source>
        <dbReference type="ARBA" id="ARBA00023015"/>
    </source>
</evidence>
<evidence type="ECO:0000313" key="6">
    <source>
        <dbReference type="EMBL" id="MCR6483072.1"/>
    </source>
</evidence>
<dbReference type="SUPFAM" id="SSF46689">
    <property type="entry name" value="Homeodomain-like"/>
    <property type="match status" value="1"/>
</dbReference>
<evidence type="ECO:0000256" key="3">
    <source>
        <dbReference type="ARBA" id="ARBA00023163"/>
    </source>
</evidence>
<dbReference type="Proteomes" id="UP001144096">
    <property type="component" value="Unassembled WGS sequence"/>
</dbReference>
<dbReference type="PANTHER" id="PTHR30055">
    <property type="entry name" value="HTH-TYPE TRANSCRIPTIONAL REGULATOR RUTR"/>
    <property type="match status" value="1"/>
</dbReference>
<accession>A0A9X2N868</accession>
<dbReference type="Gene3D" id="1.10.357.10">
    <property type="entry name" value="Tetracycline Repressor, domain 2"/>
    <property type="match status" value="1"/>
</dbReference>
<dbReference type="PROSITE" id="PS50977">
    <property type="entry name" value="HTH_TETR_2"/>
    <property type="match status" value="1"/>
</dbReference>
<dbReference type="PANTHER" id="PTHR30055:SF234">
    <property type="entry name" value="HTH-TYPE TRANSCRIPTIONAL REGULATOR BETI"/>
    <property type="match status" value="1"/>
</dbReference>
<keyword evidence="7" id="KW-1185">Reference proteome</keyword>
<dbReference type="InterPro" id="IPR050109">
    <property type="entry name" value="HTH-type_TetR-like_transc_reg"/>
</dbReference>
<evidence type="ECO:0000259" key="5">
    <source>
        <dbReference type="PROSITE" id="PS50977"/>
    </source>
</evidence>
<sequence length="202" mass="21900">MSKTESLRERRKRELRQLLSDTATRMFLARGFDEVRVADVARACGVTEKTVFNHFGSKEALLADRWDAQTDDLCTRLADPATEPVDAALAVLGGELDFLVASAKQHGWAEIRRFGELIRATPALVAHAREARDRLTEAAAVALAARWGKPPEDAGAGITAAALAGLWQVYAGSLERNLSAAKGVRVVRADLVQAAEVLRRGL</sequence>
<dbReference type="EMBL" id="JAMXQV010000003">
    <property type="protein sequence ID" value="MCR6483072.1"/>
    <property type="molecule type" value="Genomic_DNA"/>
</dbReference>
<keyword evidence="3" id="KW-0804">Transcription</keyword>
<feature type="domain" description="HTH tetR-type" evidence="5">
    <location>
        <begin position="13"/>
        <end position="73"/>
    </location>
</feature>
<proteinExistence type="predicted"/>
<evidence type="ECO:0000256" key="2">
    <source>
        <dbReference type="ARBA" id="ARBA00023125"/>
    </source>
</evidence>
<dbReference type="GO" id="GO:0003700">
    <property type="term" value="F:DNA-binding transcription factor activity"/>
    <property type="evidence" value="ECO:0007669"/>
    <property type="project" value="TreeGrafter"/>
</dbReference>
<evidence type="ECO:0000256" key="4">
    <source>
        <dbReference type="PROSITE-ProRule" id="PRU00335"/>
    </source>
</evidence>
<dbReference type="PRINTS" id="PR00455">
    <property type="entry name" value="HTHTETR"/>
</dbReference>
<reference evidence="6" key="1">
    <citation type="submission" date="2022-06" db="EMBL/GenBank/DDBJ databases">
        <title>Amycolatopsis iheyaensis sp. nov., a new species of the genus Amycolatopsis isolated from soil in Iheya island, Japan.</title>
        <authorList>
            <person name="Ngamcharungchit C."/>
            <person name="Kanto H."/>
            <person name="Take A."/>
            <person name="Intra B."/>
            <person name="Matsumoto A."/>
            <person name="Panbangred W."/>
            <person name="Inahashi Y."/>
        </authorList>
    </citation>
    <scope>NUCLEOTIDE SEQUENCE</scope>
    <source>
        <strain evidence="6">OK19-0408</strain>
    </source>
</reference>
<dbReference type="RefSeq" id="WP_257919683.1">
    <property type="nucleotide sequence ID" value="NZ_JAMXQV010000003.1"/>
</dbReference>